<organism evidence="19 20">
    <name type="scientific">Bursaphelenchus xylophilus</name>
    <name type="common">Pinewood nematode worm</name>
    <name type="synonym">Aphelenchoides xylophilus</name>
    <dbReference type="NCBI Taxonomy" id="6326"/>
    <lineage>
        <taxon>Eukaryota</taxon>
        <taxon>Metazoa</taxon>
        <taxon>Ecdysozoa</taxon>
        <taxon>Nematoda</taxon>
        <taxon>Chromadorea</taxon>
        <taxon>Rhabditida</taxon>
        <taxon>Tylenchina</taxon>
        <taxon>Tylenchomorpha</taxon>
        <taxon>Aphelenchoidea</taxon>
        <taxon>Aphelenchoididae</taxon>
        <taxon>Bursaphelenchus</taxon>
    </lineage>
</organism>
<keyword evidence="10" id="KW-0443">Lipid metabolism</keyword>
<comment type="caution">
    <text evidence="19">The sequence shown here is derived from an EMBL/GenBank/DDBJ whole genome shotgun (WGS) entry which is preliminary data.</text>
</comment>
<reference evidence="19" key="1">
    <citation type="submission" date="2020-09" db="EMBL/GenBank/DDBJ databases">
        <authorList>
            <person name="Kikuchi T."/>
        </authorList>
    </citation>
    <scope>NUCLEOTIDE SEQUENCE</scope>
    <source>
        <strain evidence="19">Ka4C1</strain>
    </source>
</reference>
<name>A0A7I8WK47_BURXY</name>
<dbReference type="GO" id="GO:0009395">
    <property type="term" value="P:phospholipid catabolic process"/>
    <property type="evidence" value="ECO:0007669"/>
    <property type="project" value="TreeGrafter"/>
</dbReference>
<dbReference type="PANTHER" id="PTHR12370">
    <property type="entry name" value="PHOSPHOLIPASE B-RELATED"/>
    <property type="match status" value="1"/>
</dbReference>
<dbReference type="SMART" id="SM01381">
    <property type="entry name" value="7TM_GPCR_Srsx"/>
    <property type="match status" value="1"/>
</dbReference>
<dbReference type="AlphaFoldDB" id="A0A7I8WK47"/>
<evidence type="ECO:0000256" key="6">
    <source>
        <dbReference type="ARBA" id="ARBA00022801"/>
    </source>
</evidence>
<evidence type="ECO:0000256" key="1">
    <source>
        <dbReference type="ARBA" id="ARBA00004141"/>
    </source>
</evidence>
<keyword evidence="12 15" id="KW-0675">Receptor</keyword>
<proteinExistence type="inferred from homology"/>
<keyword evidence="11 16" id="KW-0472">Membrane</keyword>
<dbReference type="Proteomes" id="UP000582659">
    <property type="component" value="Unassembled WGS sequence"/>
</dbReference>
<dbReference type="PRINTS" id="PR01012">
    <property type="entry name" value="NRPEPTIDEYR"/>
</dbReference>
<comment type="similarity">
    <text evidence="2">Belongs to the phospholipase B-like family.</text>
</comment>
<feature type="chain" id="PRO_5035384755" evidence="17">
    <location>
        <begin position="20"/>
        <end position="1084"/>
    </location>
</feature>
<dbReference type="InterPro" id="IPR000611">
    <property type="entry name" value="NPY_rcpt"/>
</dbReference>
<sequence length="1084" mass="124063">MWPRTVAFLFVLLTVGLEAKSYRHFERLFDSSEEEIHGKVHQKLDTTSFQYHVKTLCHNDKNNSVYLIEGSDCANKIAVGKYSNQVNSTGWGILEVETFPEFTDEVQAYAAGVVEGSLTKLQIYYHFRNTIEGNCNGANRDYCKRLYRYLRSNLDWVQSQVLNPALKDDPYWRQVNLTYTQVTGIYHGYHNNKDLDPAVEFEITPILMLQIAGDLFDLAHLLKKPKQVSDDPDPGHCTGFVKLTKGNKDLMISHVSMSGYNTMNRLMKLYKFAYDKTVVPGHTYSFSSYAGALVSQDDYTLISSGLATIETTISIFNESLYTSNYMNPKGQLLCWVRSTIANQLATSGKEWVKLFGKYNSGTYNNQWTILDYNKFSPGKELPNNDVLWILEQTPGYTESRDVTWFLRKFGYWPSYNIPYQTKVSEISGFDEKGSQLDWWRWGYSPRAKILERDHDKVVDIPTLFKLMRYNNYTQDEFSKCACNPPYTAEAAISSRGDLNPANGTYVIEGMGHRNHGSLDYKGTNYELFKKLQIHTVGGPTYDPLPPFSWNTTDIVAPHYGQPTLWKFQPFITEWETKVSAELHKTNKKFDKYFDDIRRNLLGLTNSKTRARGPREVVIPYLENAPKIKLGNLETVESAELGFRPRRRGVCGDELGHTLFFNSRLSRCANVMADPNRSNSSEPSEARTCAQWERLFSAINHYFRDDDILQGSEHSSVESGYVIVAAYVLVISLGIFGNALTIVAILRNKQMRNVRNFFILNLALSDFFICTVTAPITLYTVLYMFWPFGTALCKIAGSLQGFNIFLSTFSITAIALDRYVLVIFPTKRERQHNLSLLFFSLIWLISILLALPLFDASDLNIIFQDKNCGISLTICHEQNEKWQKMAITKEVYTVGVLFVQYAFPLTSIAFAYSRIARRMGARFAARNSLLPNNDSLLNQRRKSIADRHRRTHFLMVTLVVVFASAWLPLNIFHLINTFNIVQRFSVPTFAFCHVTAICSACLNPLSYAFFNQNFRTEFVAMFESLGLIKLHDQINKWLKWNQKPASPMPSTEKTGYKLRETESENCLNHMAQELGRSPSQVMASL</sequence>
<evidence type="ECO:0000256" key="16">
    <source>
        <dbReference type="SAM" id="Phobius"/>
    </source>
</evidence>
<gene>
    <name evidence="19" type="ORF">BXYJ_LOCUS6338</name>
</gene>
<evidence type="ECO:0000313" key="19">
    <source>
        <dbReference type="EMBL" id="CAD5220757.1"/>
    </source>
</evidence>
<feature type="transmembrane region" description="Helical" evidence="16">
    <location>
        <begin position="719"/>
        <end position="745"/>
    </location>
</feature>
<evidence type="ECO:0000256" key="5">
    <source>
        <dbReference type="ARBA" id="ARBA00022729"/>
    </source>
</evidence>
<evidence type="ECO:0000256" key="3">
    <source>
        <dbReference type="ARBA" id="ARBA00010663"/>
    </source>
</evidence>
<evidence type="ECO:0000256" key="8">
    <source>
        <dbReference type="ARBA" id="ARBA00022989"/>
    </source>
</evidence>
<evidence type="ECO:0000256" key="15">
    <source>
        <dbReference type="RuleBase" id="RU000688"/>
    </source>
</evidence>
<dbReference type="GO" id="GO:0005576">
    <property type="term" value="C:extracellular region"/>
    <property type="evidence" value="ECO:0007669"/>
    <property type="project" value="TreeGrafter"/>
</dbReference>
<keyword evidence="6" id="KW-0378">Hydrolase</keyword>
<dbReference type="InterPro" id="IPR000276">
    <property type="entry name" value="GPCR_Rhodpsn"/>
</dbReference>
<dbReference type="EMBL" id="CAJFDI010000003">
    <property type="protein sequence ID" value="CAD5220757.1"/>
    <property type="molecule type" value="Genomic_DNA"/>
</dbReference>
<feature type="transmembrane region" description="Helical" evidence="16">
    <location>
        <begin position="801"/>
        <end position="823"/>
    </location>
</feature>
<feature type="transmembrane region" description="Helical" evidence="16">
    <location>
        <begin position="757"/>
        <end position="781"/>
    </location>
</feature>
<evidence type="ECO:0000256" key="9">
    <source>
        <dbReference type="ARBA" id="ARBA00023040"/>
    </source>
</evidence>
<evidence type="ECO:0000256" key="2">
    <source>
        <dbReference type="ARBA" id="ARBA00007835"/>
    </source>
</evidence>
<keyword evidence="13" id="KW-0325">Glycoprotein</keyword>
<dbReference type="Pfam" id="PF04916">
    <property type="entry name" value="Phospholip_B"/>
    <property type="match status" value="1"/>
</dbReference>
<dbReference type="EMBL" id="CAJFCV020000003">
    <property type="protein sequence ID" value="CAG9107093.1"/>
    <property type="molecule type" value="Genomic_DNA"/>
</dbReference>
<dbReference type="PROSITE" id="PS00237">
    <property type="entry name" value="G_PROTEIN_RECEP_F1_1"/>
    <property type="match status" value="1"/>
</dbReference>
<dbReference type="PROSITE" id="PS50262">
    <property type="entry name" value="G_PROTEIN_RECEP_F1_2"/>
    <property type="match status" value="1"/>
</dbReference>
<evidence type="ECO:0000256" key="7">
    <source>
        <dbReference type="ARBA" id="ARBA00022963"/>
    </source>
</evidence>
<dbReference type="GO" id="GO:0016020">
    <property type="term" value="C:membrane"/>
    <property type="evidence" value="ECO:0007669"/>
    <property type="project" value="UniProtKB-SubCell"/>
</dbReference>
<feature type="transmembrane region" description="Helical" evidence="16">
    <location>
        <begin position="835"/>
        <end position="853"/>
    </location>
</feature>
<feature type="transmembrane region" description="Helical" evidence="16">
    <location>
        <begin position="890"/>
        <end position="911"/>
    </location>
</feature>
<feature type="domain" description="G-protein coupled receptors family 1 profile" evidence="18">
    <location>
        <begin position="736"/>
        <end position="1006"/>
    </location>
</feature>
<feature type="transmembrane region" description="Helical" evidence="16">
    <location>
        <begin position="950"/>
        <end position="971"/>
    </location>
</feature>
<dbReference type="SUPFAM" id="SSF81321">
    <property type="entry name" value="Family A G protein-coupled receptor-like"/>
    <property type="match status" value="1"/>
</dbReference>
<dbReference type="OrthoDB" id="443524at2759"/>
<evidence type="ECO:0000256" key="11">
    <source>
        <dbReference type="ARBA" id="ARBA00023136"/>
    </source>
</evidence>
<dbReference type="Gene3D" id="3.60.60.30">
    <property type="match status" value="1"/>
</dbReference>
<dbReference type="CDD" id="cd15203">
    <property type="entry name" value="7tmA_NPYR-like"/>
    <property type="match status" value="1"/>
</dbReference>
<keyword evidence="8 16" id="KW-1133">Transmembrane helix</keyword>
<dbReference type="PRINTS" id="PR00237">
    <property type="entry name" value="GPCRRHODOPSN"/>
</dbReference>
<keyword evidence="20" id="KW-1185">Reference proteome</keyword>
<feature type="transmembrane region" description="Helical" evidence="16">
    <location>
        <begin position="983"/>
        <end position="1004"/>
    </location>
</feature>
<keyword evidence="5 17" id="KW-0732">Signal</keyword>
<keyword evidence="4 15" id="KW-0812">Transmembrane</keyword>
<evidence type="ECO:0000256" key="10">
    <source>
        <dbReference type="ARBA" id="ARBA00023098"/>
    </source>
</evidence>
<comment type="subcellular location">
    <subcellularLocation>
        <location evidence="1">Membrane</location>
        <topology evidence="1">Multi-pass membrane protein</topology>
    </subcellularLocation>
</comment>
<evidence type="ECO:0000256" key="12">
    <source>
        <dbReference type="ARBA" id="ARBA00023170"/>
    </source>
</evidence>
<dbReference type="Gene3D" id="1.20.1070.10">
    <property type="entry name" value="Rhodopsin 7-helix transmembrane proteins"/>
    <property type="match status" value="1"/>
</dbReference>
<feature type="signal peptide" evidence="17">
    <location>
        <begin position="1"/>
        <end position="19"/>
    </location>
</feature>
<accession>A0A7I8WK47</accession>
<keyword evidence="9 15" id="KW-0297">G-protein coupled receptor</keyword>
<evidence type="ECO:0000256" key="14">
    <source>
        <dbReference type="ARBA" id="ARBA00023224"/>
    </source>
</evidence>
<evidence type="ECO:0000256" key="13">
    <source>
        <dbReference type="ARBA" id="ARBA00023180"/>
    </source>
</evidence>
<comment type="similarity">
    <text evidence="3 15">Belongs to the G-protein coupled receptor 1 family.</text>
</comment>
<keyword evidence="7" id="KW-0442">Lipid degradation</keyword>
<evidence type="ECO:0000313" key="20">
    <source>
        <dbReference type="Proteomes" id="UP000659654"/>
    </source>
</evidence>
<dbReference type="GO" id="GO:0004620">
    <property type="term" value="F:phospholipase activity"/>
    <property type="evidence" value="ECO:0007669"/>
    <property type="project" value="InterPro"/>
</dbReference>
<dbReference type="GO" id="GO:0004983">
    <property type="term" value="F:neuropeptide Y receptor activity"/>
    <property type="evidence" value="ECO:0007669"/>
    <property type="project" value="InterPro"/>
</dbReference>
<evidence type="ECO:0000256" key="17">
    <source>
        <dbReference type="SAM" id="SignalP"/>
    </source>
</evidence>
<dbReference type="PANTHER" id="PTHR12370:SF8">
    <property type="entry name" value="PHOSPHOLIPASE B-LIKE 3-RELATED"/>
    <property type="match status" value="1"/>
</dbReference>
<protein>
    <submittedName>
        <fullName evidence="19">(pine wood nematode) hypothetical protein</fullName>
    </submittedName>
</protein>
<evidence type="ECO:0000256" key="4">
    <source>
        <dbReference type="ARBA" id="ARBA00022692"/>
    </source>
</evidence>
<dbReference type="InterPro" id="IPR017452">
    <property type="entry name" value="GPCR_Rhodpsn_7TM"/>
</dbReference>
<evidence type="ECO:0000259" key="18">
    <source>
        <dbReference type="PROSITE" id="PS50262"/>
    </source>
</evidence>
<keyword evidence="14 15" id="KW-0807">Transducer</keyword>
<dbReference type="SMR" id="A0A7I8WK47"/>
<dbReference type="Pfam" id="PF00001">
    <property type="entry name" value="7tm_1"/>
    <property type="match status" value="1"/>
</dbReference>
<dbReference type="Proteomes" id="UP000659654">
    <property type="component" value="Unassembled WGS sequence"/>
</dbReference>
<dbReference type="InterPro" id="IPR007000">
    <property type="entry name" value="PLipase_B-like"/>
</dbReference>